<dbReference type="PANTHER" id="PTHR39664">
    <property type="match status" value="1"/>
</dbReference>
<dbReference type="RefSeq" id="WP_127350849.1">
    <property type="nucleotide sequence ID" value="NZ_CP034791.1"/>
</dbReference>
<organism evidence="2 3">
    <name type="scientific">Caldicellulosiruptor changbaiensis</name>
    <dbReference type="NCBI Taxonomy" id="1222016"/>
    <lineage>
        <taxon>Bacteria</taxon>
        <taxon>Bacillati</taxon>
        <taxon>Bacillota</taxon>
        <taxon>Bacillota incertae sedis</taxon>
        <taxon>Caldicellulosiruptorales</taxon>
        <taxon>Caldicellulosiruptoraceae</taxon>
        <taxon>Caldicellulosiruptor</taxon>
    </lineage>
</organism>
<keyword evidence="3" id="KW-1185">Reference proteome</keyword>
<dbReference type="Pfam" id="PF01850">
    <property type="entry name" value="PIN"/>
    <property type="match status" value="1"/>
</dbReference>
<proteinExistence type="predicted"/>
<dbReference type="EMBL" id="CP034791">
    <property type="protein sequence ID" value="AZT89224.1"/>
    <property type="molecule type" value="Genomic_DNA"/>
</dbReference>
<accession>A0A3T0D2D1</accession>
<dbReference type="AlphaFoldDB" id="A0A3T0D2D1"/>
<evidence type="ECO:0000313" key="2">
    <source>
        <dbReference type="EMBL" id="AZT89224.1"/>
    </source>
</evidence>
<evidence type="ECO:0000313" key="3">
    <source>
        <dbReference type="Proteomes" id="UP000282930"/>
    </source>
</evidence>
<protein>
    <submittedName>
        <fullName evidence="2">Type II toxin-antitoxin system VapC family toxin</fullName>
    </submittedName>
</protein>
<name>A0A3T0D2D1_9FIRM</name>
<dbReference type="Gene3D" id="3.40.50.1010">
    <property type="entry name" value="5'-nuclease"/>
    <property type="match status" value="1"/>
</dbReference>
<reference evidence="2 3" key="1">
    <citation type="submission" date="2018-12" db="EMBL/GenBank/DDBJ databases">
        <title>Genome sequence from the cellulolytic species, Caldicellulosiruptor changbaiensis.</title>
        <authorList>
            <person name="Blumer-Schuette S.E."/>
            <person name="Mendoza C."/>
        </authorList>
    </citation>
    <scope>NUCLEOTIDE SEQUENCE [LARGE SCALE GENOMIC DNA]</scope>
    <source>
        <strain evidence="2 3">CBS-Z</strain>
    </source>
</reference>
<dbReference type="PANTHER" id="PTHR39664:SF2">
    <property type="entry name" value="NUCLEIC ACID-BINDING PROTEIN, CONTAINING PIN DOMAIN-RELATED"/>
    <property type="match status" value="1"/>
</dbReference>
<dbReference type="KEGG" id="ccha:ELD05_00150"/>
<dbReference type="Proteomes" id="UP000282930">
    <property type="component" value="Chromosome"/>
</dbReference>
<feature type="domain" description="PIN" evidence="1">
    <location>
        <begin position="11"/>
        <end position="126"/>
    </location>
</feature>
<sequence length="130" mass="15242">MRKNNKKILKLIDANVILRFLLNDIAELNQIAKEIIKNNEVLILNEVVAEIVYVLEKVYKVERKNICNTLIKLFNHPNIFVQDLEMLTEAFKFYADKSIDFVDAILVAQNKCKGYTVYTFDKKLEKHLHS</sequence>
<gene>
    <name evidence="2" type="ORF">ELD05_00150</name>
</gene>
<dbReference type="InterPro" id="IPR002716">
    <property type="entry name" value="PIN_dom"/>
</dbReference>
<dbReference type="SUPFAM" id="SSF88723">
    <property type="entry name" value="PIN domain-like"/>
    <property type="match status" value="1"/>
</dbReference>
<evidence type="ECO:0000259" key="1">
    <source>
        <dbReference type="Pfam" id="PF01850"/>
    </source>
</evidence>
<dbReference type="InterPro" id="IPR029060">
    <property type="entry name" value="PIN-like_dom_sf"/>
</dbReference>